<dbReference type="AlphaFoldDB" id="A0A8E2AXE3"/>
<dbReference type="EMBL" id="KV722365">
    <property type="protein sequence ID" value="OCH92701.1"/>
    <property type="molecule type" value="Genomic_DNA"/>
</dbReference>
<sequence length="173" mass="19103">MFCILSLNHDICVSAFQQNITIDDTNGDPFTGEAFVYTPADLWTIGQDCECPPGINPNEIPSSTWHVSTFSAEEPNIRPNATVTFRGTALYVYCILTAAFADSNMTFYLDGQPIGSYSYSFVEEEQPVYHYSVPVIQLGSLSDENHTFSLINGLTSAAAGRQSLVILDYIQYT</sequence>
<organism evidence="1 2">
    <name type="scientific">Obba rivulosa</name>
    <dbReference type="NCBI Taxonomy" id="1052685"/>
    <lineage>
        <taxon>Eukaryota</taxon>
        <taxon>Fungi</taxon>
        <taxon>Dikarya</taxon>
        <taxon>Basidiomycota</taxon>
        <taxon>Agaricomycotina</taxon>
        <taxon>Agaricomycetes</taxon>
        <taxon>Polyporales</taxon>
        <taxon>Gelatoporiaceae</taxon>
        <taxon>Obba</taxon>
    </lineage>
</organism>
<evidence type="ECO:0000313" key="2">
    <source>
        <dbReference type="Proteomes" id="UP000250043"/>
    </source>
</evidence>
<gene>
    <name evidence="1" type="ORF">OBBRIDRAFT_726268</name>
</gene>
<name>A0A8E2AXE3_9APHY</name>
<reference evidence="1 2" key="1">
    <citation type="submission" date="2016-07" db="EMBL/GenBank/DDBJ databases">
        <title>Draft genome of the white-rot fungus Obba rivulosa 3A-2.</title>
        <authorList>
            <consortium name="DOE Joint Genome Institute"/>
            <person name="Miettinen O."/>
            <person name="Riley R."/>
            <person name="Acob R."/>
            <person name="Barry K."/>
            <person name="Cullen D."/>
            <person name="De Vries R."/>
            <person name="Hainaut M."/>
            <person name="Hatakka A."/>
            <person name="Henrissat B."/>
            <person name="Hilden K."/>
            <person name="Kuo R."/>
            <person name="Labutti K."/>
            <person name="Lipzen A."/>
            <person name="Makela M.R."/>
            <person name="Sandor L."/>
            <person name="Spatafora J.W."/>
            <person name="Grigoriev I.V."/>
            <person name="Hibbett D.S."/>
        </authorList>
    </citation>
    <scope>NUCLEOTIDE SEQUENCE [LARGE SCALE GENOMIC DNA]</scope>
    <source>
        <strain evidence="1 2">3A-2</strain>
    </source>
</reference>
<dbReference type="OrthoDB" id="2743249at2759"/>
<evidence type="ECO:0000313" key="1">
    <source>
        <dbReference type="EMBL" id="OCH92701.1"/>
    </source>
</evidence>
<proteinExistence type="predicted"/>
<protein>
    <submittedName>
        <fullName evidence="1">Uncharacterized protein</fullName>
    </submittedName>
</protein>
<dbReference type="Proteomes" id="UP000250043">
    <property type="component" value="Unassembled WGS sequence"/>
</dbReference>
<keyword evidence="2" id="KW-1185">Reference proteome</keyword>
<accession>A0A8E2AXE3</accession>